<dbReference type="Proteomes" id="UP000053240">
    <property type="component" value="Unassembled WGS sequence"/>
</dbReference>
<gene>
    <name evidence="3" type="ORF">RR48_03755</name>
</gene>
<dbReference type="AlphaFoldDB" id="A0A0N1I6V2"/>
<evidence type="ECO:0000313" key="3">
    <source>
        <dbReference type="EMBL" id="KPJ08649.1"/>
    </source>
</evidence>
<dbReference type="Gene3D" id="1.10.287.1490">
    <property type="match status" value="1"/>
</dbReference>
<dbReference type="EMBL" id="KQ461153">
    <property type="protein sequence ID" value="KPJ08649.1"/>
    <property type="molecule type" value="Genomic_DNA"/>
</dbReference>
<feature type="region of interest" description="Disordered" evidence="2">
    <location>
        <begin position="44"/>
        <end position="93"/>
    </location>
</feature>
<feature type="coiled-coil region" evidence="1">
    <location>
        <begin position="101"/>
        <end position="265"/>
    </location>
</feature>
<feature type="compositionally biased region" description="Basic and acidic residues" evidence="2">
    <location>
        <begin position="44"/>
        <end position="68"/>
    </location>
</feature>
<accession>A0A0N1I6V2</accession>
<keyword evidence="1" id="KW-0175">Coiled coil</keyword>
<evidence type="ECO:0000256" key="1">
    <source>
        <dbReference type="SAM" id="Coils"/>
    </source>
</evidence>
<evidence type="ECO:0000256" key="2">
    <source>
        <dbReference type="SAM" id="MobiDB-lite"/>
    </source>
</evidence>
<dbReference type="STRING" id="76193.A0A0N1I6V2"/>
<proteinExistence type="predicted"/>
<evidence type="ECO:0000313" key="4">
    <source>
        <dbReference type="Proteomes" id="UP000053240"/>
    </source>
</evidence>
<keyword evidence="4" id="KW-1185">Reference proteome</keyword>
<organism evidence="3 4">
    <name type="scientific">Papilio machaon</name>
    <name type="common">Old World swallowtail butterfly</name>
    <dbReference type="NCBI Taxonomy" id="76193"/>
    <lineage>
        <taxon>Eukaryota</taxon>
        <taxon>Metazoa</taxon>
        <taxon>Ecdysozoa</taxon>
        <taxon>Arthropoda</taxon>
        <taxon>Hexapoda</taxon>
        <taxon>Insecta</taxon>
        <taxon>Pterygota</taxon>
        <taxon>Neoptera</taxon>
        <taxon>Endopterygota</taxon>
        <taxon>Lepidoptera</taxon>
        <taxon>Glossata</taxon>
        <taxon>Ditrysia</taxon>
        <taxon>Papilionoidea</taxon>
        <taxon>Papilionidae</taxon>
        <taxon>Papilioninae</taxon>
        <taxon>Papilio</taxon>
    </lineage>
</organism>
<dbReference type="InParanoid" id="A0A0N1I6V2"/>
<sequence length="304" mass="34933">MCQFYALSLVAPSIETELLLNTVGCLAVRHSGVDVQLTRSHYETHIERQSDPYRRKTADVRDSTRNDEPVASNMASTDISTSSQQSTAPEDHKRTFDDAFLNRLKALVERLRLDNANLKKALDSERGEVRALKARHESTIRNLKTEYKKKEEFLEKQLRTCSIKPEKLEDSQSSCNKIIELKRLTTEIQSLKAANRGLQDKLKVAQAAECARAAELRAQCARHAATELTARRDARAQCHKLLEEIKSKERVIAQLRREAARATTSHNEQVRADYNFKYWRKLWKTKHKLWYNINTQGGSQRSII</sequence>
<name>A0A0N1I6V2_PAPMA</name>
<protein>
    <submittedName>
        <fullName evidence="3">Uncharacterized protein</fullName>
    </submittedName>
</protein>
<reference evidence="3 4" key="1">
    <citation type="journal article" date="2015" name="Nat. Commun.">
        <title>Outbred genome sequencing and CRISPR/Cas9 gene editing in butterflies.</title>
        <authorList>
            <person name="Li X."/>
            <person name="Fan D."/>
            <person name="Zhang W."/>
            <person name="Liu G."/>
            <person name="Zhang L."/>
            <person name="Zhao L."/>
            <person name="Fang X."/>
            <person name="Chen L."/>
            <person name="Dong Y."/>
            <person name="Chen Y."/>
            <person name="Ding Y."/>
            <person name="Zhao R."/>
            <person name="Feng M."/>
            <person name="Zhu Y."/>
            <person name="Feng Y."/>
            <person name="Jiang X."/>
            <person name="Zhu D."/>
            <person name="Xiang H."/>
            <person name="Feng X."/>
            <person name="Li S."/>
            <person name="Wang J."/>
            <person name="Zhang G."/>
            <person name="Kronforst M.R."/>
            <person name="Wang W."/>
        </authorList>
    </citation>
    <scope>NUCLEOTIDE SEQUENCE [LARGE SCALE GENOMIC DNA]</scope>
    <source>
        <strain evidence="3">Ya'a_city_454_Pm</strain>
        <tissue evidence="3">Whole body</tissue>
    </source>
</reference>